<dbReference type="Proteomes" id="UP000266188">
    <property type="component" value="Unassembled WGS sequence"/>
</dbReference>
<reference evidence="2" key="1">
    <citation type="submission" date="2017-02" db="EMBL/GenBank/DDBJ databases">
        <authorList>
            <person name="Tafer H."/>
            <person name="Lopandic K."/>
        </authorList>
    </citation>
    <scope>NUCLEOTIDE SEQUENCE [LARGE SCALE GENOMIC DNA]</scope>
    <source>
        <strain evidence="2">CBS 366.77</strain>
    </source>
</reference>
<organism evidence="1 2">
    <name type="scientific">Aspergillus sclerotialis</name>
    <dbReference type="NCBI Taxonomy" id="2070753"/>
    <lineage>
        <taxon>Eukaryota</taxon>
        <taxon>Fungi</taxon>
        <taxon>Dikarya</taxon>
        <taxon>Ascomycota</taxon>
        <taxon>Pezizomycotina</taxon>
        <taxon>Eurotiomycetes</taxon>
        <taxon>Eurotiomycetidae</taxon>
        <taxon>Eurotiales</taxon>
        <taxon>Aspergillaceae</taxon>
        <taxon>Aspergillus</taxon>
        <taxon>Aspergillus subgen. Polypaecilum</taxon>
    </lineage>
</organism>
<name>A0A3A2ZHD5_9EURO</name>
<dbReference type="EMBL" id="MVGC01000159">
    <property type="protein sequence ID" value="RJE22628.1"/>
    <property type="molecule type" value="Genomic_DNA"/>
</dbReference>
<protein>
    <submittedName>
        <fullName evidence="1">Uncharacterized protein</fullName>
    </submittedName>
</protein>
<dbReference type="OrthoDB" id="3919880at2759"/>
<evidence type="ECO:0000313" key="1">
    <source>
        <dbReference type="EMBL" id="RJE22628.1"/>
    </source>
</evidence>
<dbReference type="AlphaFoldDB" id="A0A3A2ZHD5"/>
<dbReference type="STRING" id="2070753.A0A3A2ZHD5"/>
<gene>
    <name evidence="1" type="ORF">PHISCL_05051</name>
</gene>
<keyword evidence="2" id="KW-1185">Reference proteome</keyword>
<accession>A0A3A2ZHD5</accession>
<proteinExistence type="predicted"/>
<sequence length="389" mass="44000">MAGSKPAKSASLMRTDGSEIVTDPVTIRADTTLDEEVKPNSSAYIGNMNDYDRLEMVLKYMRDKHRWSINDLLRHMVTAKPGKPYDQTIKTRVKLLSGAIAQEQVAEQLVRYSDELHEIGVSGLVERLRSEINRLGSSVTGLGNFDPEASSRKIPVRGTGSRPVKAITIISASIAYAYAPNTYDNFPVLLGVHLHAMGVKRRTLNVLAGLGLIPSYQTIMRRRAEPPRWPQLEKYHTLFQQIKGIAQSARQRIIISWDNFDYSETVRHQSLWEPAKHICATTGKLCISQNLPGDGLHKSMFRPHLALDPNDVCFMSGNRDDEILHQTQRYWIAEAIRDTHRDAIHDTFTDELDGWPQFQCVERLLPQNTRHYSLGPILENEALSMALTM</sequence>
<comment type="caution">
    <text evidence="1">The sequence shown here is derived from an EMBL/GenBank/DDBJ whole genome shotgun (WGS) entry which is preliminary data.</text>
</comment>
<evidence type="ECO:0000313" key="2">
    <source>
        <dbReference type="Proteomes" id="UP000266188"/>
    </source>
</evidence>